<gene>
    <name evidence="1" type="ORF">CWB73_16385</name>
</gene>
<dbReference type="EMBL" id="PNCM01000038">
    <property type="protein sequence ID" value="TMP78475.1"/>
    <property type="molecule type" value="Genomic_DNA"/>
</dbReference>
<organism evidence="1 2">
    <name type="scientific">Pseudoalteromonas phenolica</name>
    <dbReference type="NCBI Taxonomy" id="161398"/>
    <lineage>
        <taxon>Bacteria</taxon>
        <taxon>Pseudomonadati</taxon>
        <taxon>Pseudomonadota</taxon>
        <taxon>Gammaproteobacteria</taxon>
        <taxon>Alteromonadales</taxon>
        <taxon>Pseudoalteromonadaceae</taxon>
        <taxon>Pseudoalteromonas</taxon>
    </lineage>
</organism>
<reference evidence="2" key="2">
    <citation type="submission" date="2019-06" db="EMBL/GenBank/DDBJ databases">
        <title>Co-occurence of chitin degradation, pigmentation and bioactivity in marine Pseudoalteromonas.</title>
        <authorList>
            <person name="Sonnenschein E.C."/>
            <person name="Bech P.K."/>
        </authorList>
    </citation>
    <scope>NUCLEOTIDE SEQUENCE [LARGE SCALE GENOMIC DNA]</scope>
    <source>
        <strain evidence="2">S1189</strain>
    </source>
</reference>
<proteinExistence type="predicted"/>
<name>A0A5S3YQ89_9GAMM</name>
<dbReference type="AlphaFoldDB" id="A0A5S3YQ89"/>
<comment type="caution">
    <text evidence="1">The sequence shown here is derived from an EMBL/GenBank/DDBJ whole genome shotgun (WGS) entry which is preliminary data.</text>
</comment>
<accession>A0A5S3YQ89</accession>
<sequence length="154" mass="17364">MDVSEPSAEYHFAASDGSLLAKDKYVGSFVYSGEKILSYKQKSESIIEISSFSDGYIEKILDTPEISKGELIVKLKTGIVHGKFKLLEPVNEELSLKNSALWICSYPKPVKVKVYSVEADEILLSVALGERDHKKIEKKKIKLFFERKNCKDAE</sequence>
<protein>
    <submittedName>
        <fullName evidence="1">Uncharacterized protein</fullName>
    </submittedName>
</protein>
<evidence type="ECO:0000313" key="2">
    <source>
        <dbReference type="Proteomes" id="UP000307362"/>
    </source>
</evidence>
<evidence type="ECO:0000313" key="1">
    <source>
        <dbReference type="EMBL" id="TMP78475.1"/>
    </source>
</evidence>
<reference evidence="1 2" key="1">
    <citation type="submission" date="2017-12" db="EMBL/GenBank/DDBJ databases">
        <authorList>
            <person name="Paulsen S."/>
            <person name="Gram L.K."/>
        </authorList>
    </citation>
    <scope>NUCLEOTIDE SEQUENCE [LARGE SCALE GENOMIC DNA]</scope>
    <source>
        <strain evidence="1 2">S1189</strain>
    </source>
</reference>
<dbReference type="Proteomes" id="UP000307362">
    <property type="component" value="Unassembled WGS sequence"/>
</dbReference>